<dbReference type="PhylomeDB" id="B3S786"/>
<feature type="transmembrane region" description="Helical" evidence="9">
    <location>
        <begin position="271"/>
        <end position="295"/>
    </location>
</feature>
<evidence type="ECO:0000256" key="8">
    <source>
        <dbReference type="RuleBase" id="RU000688"/>
    </source>
</evidence>
<feature type="transmembrane region" description="Helical" evidence="9">
    <location>
        <begin position="234"/>
        <end position="259"/>
    </location>
</feature>
<dbReference type="PROSITE" id="PS00237">
    <property type="entry name" value="G_PROTEIN_RECEP_F1_1"/>
    <property type="match status" value="1"/>
</dbReference>
<dbReference type="GO" id="GO:0016020">
    <property type="term" value="C:membrane"/>
    <property type="evidence" value="ECO:0007669"/>
    <property type="project" value="UniProtKB-SubCell"/>
</dbReference>
<evidence type="ECO:0000256" key="9">
    <source>
        <dbReference type="SAM" id="Phobius"/>
    </source>
</evidence>
<keyword evidence="4 8" id="KW-0297">G-protein coupled receptor</keyword>
<feature type="transmembrane region" description="Helical" evidence="9">
    <location>
        <begin position="177"/>
        <end position="201"/>
    </location>
</feature>
<dbReference type="eggNOG" id="KOG3656">
    <property type="taxonomic scope" value="Eukaryota"/>
</dbReference>
<feature type="transmembrane region" description="Helical" evidence="9">
    <location>
        <begin position="16"/>
        <end position="40"/>
    </location>
</feature>
<comment type="subcellular location">
    <subcellularLocation>
        <location evidence="1">Membrane</location>
        <topology evidence="1">Multi-pass membrane protein</topology>
    </subcellularLocation>
</comment>
<keyword evidence="6 8" id="KW-0675">Receptor</keyword>
<evidence type="ECO:0000256" key="2">
    <source>
        <dbReference type="ARBA" id="ARBA00022692"/>
    </source>
</evidence>
<dbReference type="KEGG" id="tad:TRIADDRAFT_30372"/>
<evidence type="ECO:0000259" key="10">
    <source>
        <dbReference type="PROSITE" id="PS50262"/>
    </source>
</evidence>
<dbReference type="RefSeq" id="XP_002116039.1">
    <property type="nucleotide sequence ID" value="XM_002116003.1"/>
</dbReference>
<dbReference type="InParanoid" id="B3S786"/>
<evidence type="ECO:0000313" key="11">
    <source>
        <dbReference type="EMBL" id="EDV21439.1"/>
    </source>
</evidence>
<dbReference type="PRINTS" id="PR00237">
    <property type="entry name" value="GPCRRHODOPSN"/>
</dbReference>
<dbReference type="SUPFAM" id="SSF81321">
    <property type="entry name" value="Family A G protein-coupled receptor-like"/>
    <property type="match status" value="1"/>
</dbReference>
<dbReference type="InterPro" id="IPR017452">
    <property type="entry name" value="GPCR_Rhodpsn_7TM"/>
</dbReference>
<dbReference type="GO" id="GO:0007186">
    <property type="term" value="P:G protein-coupled receptor signaling pathway"/>
    <property type="evidence" value="ECO:0000318"/>
    <property type="project" value="GO_Central"/>
</dbReference>
<feature type="transmembrane region" description="Helical" evidence="9">
    <location>
        <begin position="52"/>
        <end position="79"/>
    </location>
</feature>
<gene>
    <name evidence="11" type="ORF">TRIADDRAFT_30372</name>
</gene>
<keyword evidence="7 8" id="KW-0807">Transducer</keyword>
<dbReference type="PANTHER" id="PTHR45695">
    <property type="entry name" value="LEUCOKININ RECEPTOR-RELATED"/>
    <property type="match status" value="1"/>
</dbReference>
<feature type="transmembrane region" description="Helical" evidence="9">
    <location>
        <begin position="91"/>
        <end position="112"/>
    </location>
</feature>
<feature type="domain" description="G-protein coupled receptors family 1 profile" evidence="10">
    <location>
        <begin position="31"/>
        <end position="294"/>
    </location>
</feature>
<dbReference type="CDD" id="cd00637">
    <property type="entry name" value="7tm_classA_rhodopsin-like"/>
    <property type="match status" value="1"/>
</dbReference>
<dbReference type="STRING" id="10228.B3S786"/>
<feature type="transmembrane region" description="Helical" evidence="9">
    <location>
        <begin position="133"/>
        <end position="157"/>
    </location>
</feature>
<dbReference type="PANTHER" id="PTHR45695:SF15">
    <property type="entry name" value="OPSIN RH2"/>
    <property type="match status" value="1"/>
</dbReference>
<proteinExistence type="inferred from homology"/>
<dbReference type="GeneID" id="6757252"/>
<dbReference type="SMART" id="SM01381">
    <property type="entry name" value="7TM_GPCR_Srsx"/>
    <property type="match status" value="1"/>
</dbReference>
<evidence type="ECO:0000256" key="6">
    <source>
        <dbReference type="ARBA" id="ARBA00023170"/>
    </source>
</evidence>
<sequence length="320" mass="36282">MTISNTTTYSFQIANIYASVIITIAAVGLIANTLIIYIFISDKYFRKITYNLMLICAISDAVSNISGLISNGMLLGISMNQSYTMGTVCKISGIIINISYGVSIFNLCLISIDRYFVIVRPLNNFYRTNKKKIVIISEIFIWLLSGSIAIPDTVYLQSQDENEYTSMCDYPNMTVSVGVYLVSFSVFYYILPSMAIIIIYWRIILFQQNYIRPGQQLQQMQHATSNKYKLVKSLISISSFYVSATFPFFLVLFVCGVTRTPMLQIQRSNPGLFTVCMLSLTTANNITVLSPFLYLKFDGNIRKRFHEILKNLHGTNKRGS</sequence>
<dbReference type="OrthoDB" id="10049706at2759"/>
<evidence type="ECO:0000256" key="7">
    <source>
        <dbReference type="ARBA" id="ARBA00023224"/>
    </source>
</evidence>
<dbReference type="FunCoup" id="B3S786">
    <property type="interactions" value="99"/>
</dbReference>
<keyword evidence="12" id="KW-1185">Reference proteome</keyword>
<organism evidence="11 12">
    <name type="scientific">Trichoplax adhaerens</name>
    <name type="common">Trichoplax reptans</name>
    <dbReference type="NCBI Taxonomy" id="10228"/>
    <lineage>
        <taxon>Eukaryota</taxon>
        <taxon>Metazoa</taxon>
        <taxon>Placozoa</taxon>
        <taxon>Uniplacotomia</taxon>
        <taxon>Trichoplacea</taxon>
        <taxon>Trichoplacidae</taxon>
        <taxon>Trichoplax</taxon>
    </lineage>
</organism>
<dbReference type="InterPro" id="IPR000276">
    <property type="entry name" value="GPCR_Rhodpsn"/>
</dbReference>
<dbReference type="CTD" id="6757252"/>
<dbReference type="PROSITE" id="PS50262">
    <property type="entry name" value="G_PROTEIN_RECEP_F1_2"/>
    <property type="match status" value="1"/>
</dbReference>
<keyword evidence="5 9" id="KW-0472">Membrane</keyword>
<name>B3S786_TRIAD</name>
<comment type="similarity">
    <text evidence="8">Belongs to the G-protein coupled receptor 1 family.</text>
</comment>
<reference evidence="11 12" key="1">
    <citation type="journal article" date="2008" name="Nature">
        <title>The Trichoplax genome and the nature of placozoans.</title>
        <authorList>
            <person name="Srivastava M."/>
            <person name="Begovic E."/>
            <person name="Chapman J."/>
            <person name="Putnam N.H."/>
            <person name="Hellsten U."/>
            <person name="Kawashima T."/>
            <person name="Kuo A."/>
            <person name="Mitros T."/>
            <person name="Salamov A."/>
            <person name="Carpenter M.L."/>
            <person name="Signorovitch A.Y."/>
            <person name="Moreno M.A."/>
            <person name="Kamm K."/>
            <person name="Grimwood J."/>
            <person name="Schmutz J."/>
            <person name="Shapiro H."/>
            <person name="Grigoriev I.V."/>
            <person name="Buss L.W."/>
            <person name="Schierwater B."/>
            <person name="Dellaporta S.L."/>
            <person name="Rokhsar D.S."/>
        </authorList>
    </citation>
    <scope>NUCLEOTIDE SEQUENCE [LARGE SCALE GENOMIC DNA]</scope>
    <source>
        <strain evidence="11 12">Grell-BS-1999</strain>
    </source>
</reference>
<protein>
    <recommendedName>
        <fullName evidence="10">G-protein coupled receptors family 1 profile domain-containing protein</fullName>
    </recommendedName>
</protein>
<evidence type="ECO:0000256" key="3">
    <source>
        <dbReference type="ARBA" id="ARBA00022989"/>
    </source>
</evidence>
<accession>B3S786</accession>
<keyword evidence="2 8" id="KW-0812">Transmembrane</keyword>
<keyword evidence="3 9" id="KW-1133">Transmembrane helix</keyword>
<dbReference type="Proteomes" id="UP000009022">
    <property type="component" value="Unassembled WGS sequence"/>
</dbReference>
<evidence type="ECO:0000256" key="5">
    <source>
        <dbReference type="ARBA" id="ARBA00023136"/>
    </source>
</evidence>
<dbReference type="FunFam" id="1.20.1070.10:FF:000278">
    <property type="entry name" value="Trace amine-associated receptor 1"/>
    <property type="match status" value="1"/>
</dbReference>
<evidence type="ECO:0000313" key="12">
    <source>
        <dbReference type="Proteomes" id="UP000009022"/>
    </source>
</evidence>
<dbReference type="Gene3D" id="1.20.1070.10">
    <property type="entry name" value="Rhodopsin 7-helix transmembrane proteins"/>
    <property type="match status" value="1"/>
</dbReference>
<dbReference type="GO" id="GO:0004930">
    <property type="term" value="F:G protein-coupled receptor activity"/>
    <property type="evidence" value="ECO:0007669"/>
    <property type="project" value="UniProtKB-KW"/>
</dbReference>
<dbReference type="Pfam" id="PF00001">
    <property type="entry name" value="7tm_1"/>
    <property type="match status" value="1"/>
</dbReference>
<dbReference type="EMBL" id="DS985253">
    <property type="protein sequence ID" value="EDV21439.1"/>
    <property type="molecule type" value="Genomic_DNA"/>
</dbReference>
<dbReference type="AlphaFoldDB" id="B3S786"/>
<evidence type="ECO:0000256" key="1">
    <source>
        <dbReference type="ARBA" id="ARBA00004141"/>
    </source>
</evidence>
<evidence type="ECO:0000256" key="4">
    <source>
        <dbReference type="ARBA" id="ARBA00023040"/>
    </source>
</evidence>
<dbReference type="HOGENOM" id="CLU_054463_0_0_1"/>